<name>A0A023WVT6_STUST</name>
<dbReference type="AlphaFoldDB" id="A0A023WVT6"/>
<reference evidence="1 2" key="1">
    <citation type="submission" date="2014-03" db="EMBL/GenBank/DDBJ databases">
        <title>Complete genome sequence of Pseudomonas stutzeri 19SMN4.</title>
        <authorList>
            <person name="Brunet-Galmes I."/>
            <person name="Nogales B."/>
            <person name="Busquets A."/>
            <person name="Pena A."/>
            <person name="Gomila M."/>
            <person name="Garcia-Valdes E."/>
            <person name="Lalucat J."/>
            <person name="Bennasar A."/>
            <person name="Bosch R."/>
        </authorList>
    </citation>
    <scope>NUCLEOTIDE SEQUENCE [LARGE SCALE GENOMIC DNA]</scope>
    <source>
        <strain evidence="1 2">19SMN4</strain>
    </source>
</reference>
<protein>
    <recommendedName>
        <fullName evidence="3">DUF3509 domain-containing protein</fullName>
    </recommendedName>
</protein>
<dbReference type="OrthoDB" id="6901298at2"/>
<gene>
    <name evidence="1" type="ORF">UIB01_17895</name>
</gene>
<sequence length="71" mass="8108">MKTLSRYLADTFTSQYRTRVEPQADGRLEVHVGYPINGTHATRIVAGHQVQNTLLVETILEDMRNELARPQ</sequence>
<evidence type="ECO:0008006" key="3">
    <source>
        <dbReference type="Google" id="ProtNLM"/>
    </source>
</evidence>
<dbReference type="EMBL" id="CP007509">
    <property type="protein sequence ID" value="AHY44238.1"/>
    <property type="molecule type" value="Genomic_DNA"/>
</dbReference>
<accession>A0A023WVT6</accession>
<evidence type="ECO:0000313" key="1">
    <source>
        <dbReference type="EMBL" id="AHY44238.1"/>
    </source>
</evidence>
<organism evidence="1 2">
    <name type="scientific">Stutzerimonas stutzeri</name>
    <name type="common">Pseudomonas stutzeri</name>
    <dbReference type="NCBI Taxonomy" id="316"/>
    <lineage>
        <taxon>Bacteria</taxon>
        <taxon>Pseudomonadati</taxon>
        <taxon>Pseudomonadota</taxon>
        <taxon>Gammaproteobacteria</taxon>
        <taxon>Pseudomonadales</taxon>
        <taxon>Pseudomonadaceae</taxon>
        <taxon>Stutzerimonas</taxon>
    </lineage>
</organism>
<dbReference type="KEGG" id="pstu:UIB01_17895"/>
<evidence type="ECO:0000313" key="2">
    <source>
        <dbReference type="Proteomes" id="UP000025238"/>
    </source>
</evidence>
<proteinExistence type="predicted"/>
<dbReference type="PATRIC" id="fig|316.97.peg.3577"/>
<dbReference type="Proteomes" id="UP000025238">
    <property type="component" value="Chromosome"/>
</dbReference>